<gene>
    <name evidence="2" type="ORF">A6R68_21100</name>
</gene>
<evidence type="ECO:0000313" key="2">
    <source>
        <dbReference type="EMBL" id="OBS80717.1"/>
    </source>
</evidence>
<protein>
    <submittedName>
        <fullName evidence="2">Uncharacterized protein</fullName>
    </submittedName>
</protein>
<accession>A0A1A6HSL7</accession>
<organism evidence="2 3">
    <name type="scientific">Neotoma lepida</name>
    <name type="common">Desert woodrat</name>
    <dbReference type="NCBI Taxonomy" id="56216"/>
    <lineage>
        <taxon>Eukaryota</taxon>
        <taxon>Metazoa</taxon>
        <taxon>Chordata</taxon>
        <taxon>Craniata</taxon>
        <taxon>Vertebrata</taxon>
        <taxon>Euteleostomi</taxon>
        <taxon>Mammalia</taxon>
        <taxon>Eutheria</taxon>
        <taxon>Euarchontoglires</taxon>
        <taxon>Glires</taxon>
        <taxon>Rodentia</taxon>
        <taxon>Myomorpha</taxon>
        <taxon>Muroidea</taxon>
        <taxon>Cricetidae</taxon>
        <taxon>Neotominae</taxon>
        <taxon>Neotoma</taxon>
    </lineage>
</organism>
<name>A0A1A6HSL7_NEOLE</name>
<feature type="non-terminal residue" evidence="2">
    <location>
        <position position="95"/>
    </location>
</feature>
<dbReference type="EMBL" id="LZPO01017322">
    <property type="protein sequence ID" value="OBS80717.1"/>
    <property type="molecule type" value="Genomic_DNA"/>
</dbReference>
<evidence type="ECO:0000313" key="3">
    <source>
        <dbReference type="Proteomes" id="UP000092124"/>
    </source>
</evidence>
<proteinExistence type="predicted"/>
<feature type="region of interest" description="Disordered" evidence="1">
    <location>
        <begin position="47"/>
        <end position="71"/>
    </location>
</feature>
<feature type="compositionally biased region" description="Low complexity" evidence="1">
    <location>
        <begin position="80"/>
        <end position="95"/>
    </location>
</feature>
<feature type="compositionally biased region" description="Low complexity" evidence="1">
    <location>
        <begin position="59"/>
        <end position="70"/>
    </location>
</feature>
<keyword evidence="3" id="KW-1185">Reference proteome</keyword>
<dbReference type="STRING" id="56216.A0A1A6HSL7"/>
<dbReference type="AlphaFoldDB" id="A0A1A6HSL7"/>
<feature type="region of interest" description="Disordered" evidence="1">
    <location>
        <begin position="76"/>
        <end position="95"/>
    </location>
</feature>
<dbReference type="Proteomes" id="UP000092124">
    <property type="component" value="Unassembled WGS sequence"/>
</dbReference>
<reference evidence="2 3" key="1">
    <citation type="submission" date="2016-06" db="EMBL/GenBank/DDBJ databases">
        <title>The Draft Genome Sequence and Annotation of the Desert Woodrat Neotoma lepida.</title>
        <authorList>
            <person name="Campbell M."/>
            <person name="Oakeson K.F."/>
            <person name="Yandell M."/>
            <person name="Halpert J.R."/>
            <person name="Dearing D."/>
        </authorList>
    </citation>
    <scope>NUCLEOTIDE SEQUENCE [LARGE SCALE GENOMIC DNA]</scope>
    <source>
        <strain evidence="2">417</strain>
        <tissue evidence="2">Liver</tissue>
    </source>
</reference>
<comment type="caution">
    <text evidence="2">The sequence shown here is derived from an EMBL/GenBank/DDBJ whole genome shotgun (WGS) entry which is preliminary data.</text>
</comment>
<evidence type="ECO:0000256" key="1">
    <source>
        <dbReference type="SAM" id="MobiDB-lite"/>
    </source>
</evidence>
<sequence length="95" mass="10337">MFSRPEAREGQTCLVDSCIQRFLEVTEAVVNHSDGVLEQVRASVEATVKAQPSHRGPRQSSQEQIQSLSEVLDNPQAQECHSCGHSSLSSSDAIT</sequence>